<evidence type="ECO:0000256" key="4">
    <source>
        <dbReference type="ARBA" id="ARBA00023284"/>
    </source>
</evidence>
<evidence type="ECO:0000256" key="3">
    <source>
        <dbReference type="ARBA" id="ARBA00023157"/>
    </source>
</evidence>
<evidence type="ECO:0000313" key="8">
    <source>
        <dbReference type="Proteomes" id="UP001431634"/>
    </source>
</evidence>
<dbReference type="Proteomes" id="UP001431634">
    <property type="component" value="Unassembled WGS sequence"/>
</dbReference>
<sequence>MQEITRRRLLWTVPFAGAAIAGGGFLSMLTGLKKGNFDPHEIKTPILNRPIPDFTLPNQPPSTGFDQTMLKQQNQPILINFFASWCIPCLSEMGVLQQLSSHLKIWGIAYKDKSQNIEGFLQRNGNPYQHIGQDSEGNVGIEWGISGVPESFLIMPGGIIKWHYPKPLTATSTQYLLSLLS</sequence>
<dbReference type="InterPro" id="IPR013766">
    <property type="entry name" value="Thioredoxin_domain"/>
</dbReference>
<evidence type="ECO:0000256" key="5">
    <source>
        <dbReference type="SAM" id="Phobius"/>
    </source>
</evidence>
<proteinExistence type="predicted"/>
<evidence type="ECO:0000256" key="1">
    <source>
        <dbReference type="ARBA" id="ARBA00004196"/>
    </source>
</evidence>
<keyword evidence="4" id="KW-0676">Redox-active center</keyword>
<keyword evidence="3" id="KW-1015">Disulfide bond</keyword>
<protein>
    <submittedName>
        <fullName evidence="7">Redoxin domain-containing protein</fullName>
    </submittedName>
</protein>
<dbReference type="PANTHER" id="PTHR42852">
    <property type="entry name" value="THIOL:DISULFIDE INTERCHANGE PROTEIN DSBE"/>
    <property type="match status" value="1"/>
</dbReference>
<dbReference type="Gene3D" id="3.40.30.10">
    <property type="entry name" value="Glutaredoxin"/>
    <property type="match status" value="1"/>
</dbReference>
<accession>A0ABT6PY92</accession>
<comment type="subcellular location">
    <subcellularLocation>
        <location evidence="1">Cell envelope</location>
    </subcellularLocation>
</comment>
<dbReference type="PROSITE" id="PS51352">
    <property type="entry name" value="THIOREDOXIN_2"/>
    <property type="match status" value="1"/>
</dbReference>
<dbReference type="SUPFAM" id="SSF52833">
    <property type="entry name" value="Thioredoxin-like"/>
    <property type="match status" value="1"/>
</dbReference>
<dbReference type="InterPro" id="IPR050553">
    <property type="entry name" value="Thioredoxin_ResA/DsbE_sf"/>
</dbReference>
<feature type="transmembrane region" description="Helical" evidence="5">
    <location>
        <begin position="9"/>
        <end position="29"/>
    </location>
</feature>
<reference evidence="7" key="1">
    <citation type="submission" date="2023-05" db="EMBL/GenBank/DDBJ databases">
        <title>Whole genome sequence of Commensalibacter sp.</title>
        <authorList>
            <person name="Charoenyingcharoen P."/>
            <person name="Yukphan P."/>
        </authorList>
    </citation>
    <scope>NUCLEOTIDE SEQUENCE</scope>
    <source>
        <strain evidence="7">TBRC 16381</strain>
    </source>
</reference>
<dbReference type="InterPro" id="IPR000866">
    <property type="entry name" value="AhpC/TSA"/>
</dbReference>
<name>A0ABT6PY92_9PROT</name>
<keyword evidence="5" id="KW-0812">Transmembrane</keyword>
<comment type="caution">
    <text evidence="7">The sequence shown here is derived from an EMBL/GenBank/DDBJ whole genome shotgun (WGS) entry which is preliminary data.</text>
</comment>
<evidence type="ECO:0000313" key="7">
    <source>
        <dbReference type="EMBL" id="MDI2089828.1"/>
    </source>
</evidence>
<dbReference type="RefSeq" id="WP_281447003.1">
    <property type="nucleotide sequence ID" value="NZ_JASBAO010000001.1"/>
</dbReference>
<dbReference type="Pfam" id="PF00578">
    <property type="entry name" value="AhpC-TSA"/>
    <property type="match status" value="1"/>
</dbReference>
<dbReference type="InterPro" id="IPR036249">
    <property type="entry name" value="Thioredoxin-like_sf"/>
</dbReference>
<keyword evidence="5" id="KW-0472">Membrane</keyword>
<gene>
    <name evidence="7" type="ORF">QJV27_00300</name>
</gene>
<dbReference type="EMBL" id="JASBAO010000001">
    <property type="protein sequence ID" value="MDI2089828.1"/>
    <property type="molecule type" value="Genomic_DNA"/>
</dbReference>
<keyword evidence="8" id="KW-1185">Reference proteome</keyword>
<keyword evidence="5" id="KW-1133">Transmembrane helix</keyword>
<evidence type="ECO:0000256" key="2">
    <source>
        <dbReference type="ARBA" id="ARBA00022748"/>
    </source>
</evidence>
<evidence type="ECO:0000259" key="6">
    <source>
        <dbReference type="PROSITE" id="PS51352"/>
    </source>
</evidence>
<organism evidence="7 8">
    <name type="scientific">Commensalibacter oyaizuii</name>
    <dbReference type="NCBI Taxonomy" id="3043873"/>
    <lineage>
        <taxon>Bacteria</taxon>
        <taxon>Pseudomonadati</taxon>
        <taxon>Pseudomonadota</taxon>
        <taxon>Alphaproteobacteria</taxon>
        <taxon>Acetobacterales</taxon>
        <taxon>Acetobacteraceae</taxon>
    </lineage>
</organism>
<feature type="domain" description="Thioredoxin" evidence="6">
    <location>
        <begin position="45"/>
        <end position="181"/>
    </location>
</feature>
<dbReference type="PANTHER" id="PTHR42852:SF6">
    <property type="entry name" value="THIOL:DISULFIDE INTERCHANGE PROTEIN DSBE"/>
    <property type="match status" value="1"/>
</dbReference>
<keyword evidence="2" id="KW-0201">Cytochrome c-type biogenesis</keyword>